<name>A0AAF0IL65_9EURO</name>
<keyword evidence="2" id="KW-1185">Reference proteome</keyword>
<reference evidence="1" key="1">
    <citation type="submission" date="2023-03" db="EMBL/GenBank/DDBJ databases">
        <title>Emydomyces testavorans Genome Sequence.</title>
        <authorList>
            <person name="Hoyer L."/>
        </authorList>
    </citation>
    <scope>NUCLEOTIDE SEQUENCE</scope>
    <source>
        <strain evidence="1">16-2883</strain>
    </source>
</reference>
<accession>A0AAF0IL65</accession>
<evidence type="ECO:0000313" key="2">
    <source>
        <dbReference type="Proteomes" id="UP001219355"/>
    </source>
</evidence>
<organism evidence="1 2">
    <name type="scientific">Emydomyces testavorans</name>
    <dbReference type="NCBI Taxonomy" id="2070801"/>
    <lineage>
        <taxon>Eukaryota</taxon>
        <taxon>Fungi</taxon>
        <taxon>Dikarya</taxon>
        <taxon>Ascomycota</taxon>
        <taxon>Pezizomycotina</taxon>
        <taxon>Eurotiomycetes</taxon>
        <taxon>Eurotiomycetidae</taxon>
        <taxon>Onygenales</taxon>
        <taxon>Nannizziopsiaceae</taxon>
        <taxon>Emydomyces</taxon>
    </lineage>
</organism>
<gene>
    <name evidence="1" type="ORF">PRK78_004027</name>
</gene>
<sequence length="382" mass="43772">MSTAPEVASNAYTVKVEGPHNEDADDRRQKLLSQLETIPKDVKFLRIIEDTPSDTEWAILGDHFTSVTELEMDTGFDEALNDAKMPLHWPLKRYEVASACGELVRSPFILEGKVEHLNLLAAHKEAVAKGEKEPKHLNVTGDNPEGRKIEFIYIPELASQWMTKHIGQSGEVQLPPPKQTNTKLLEIIENDAIDTFNRMAIPMSDVIFTLRTLNIRSTEGLDFNYTAPKMFSSILTDLEALHTLVLSVGEVFDGDGEDELPFQLYKFFPPNLTTLRFRGPVSLVTSEHWHRWVESFRSLEYLPNLKTLSFVLDLDYGEDNPSSTPRRKKIKPTDERIRKAKAACEELYDAAQERDILIEPFVDKWNKRNQYLDQVDDRWETL</sequence>
<dbReference type="AlphaFoldDB" id="A0AAF0IL65"/>
<proteinExistence type="predicted"/>
<protein>
    <submittedName>
        <fullName evidence="1">Uncharacterized protein</fullName>
    </submittedName>
</protein>
<dbReference type="Proteomes" id="UP001219355">
    <property type="component" value="Chromosome 2"/>
</dbReference>
<evidence type="ECO:0000313" key="1">
    <source>
        <dbReference type="EMBL" id="WEW58559.1"/>
    </source>
</evidence>
<dbReference type="EMBL" id="CP120628">
    <property type="protein sequence ID" value="WEW58559.1"/>
    <property type="molecule type" value="Genomic_DNA"/>
</dbReference>